<evidence type="ECO:0000256" key="10">
    <source>
        <dbReference type="ARBA" id="ARBA00022777"/>
    </source>
</evidence>
<reference evidence="20 21" key="1">
    <citation type="submission" date="2020-08" db="EMBL/GenBank/DDBJ databases">
        <title>Genomic Encyclopedia of Type Strains, Phase IV (KMG-IV): sequencing the most valuable type-strain genomes for metagenomic binning, comparative biology and taxonomic classification.</title>
        <authorList>
            <person name="Goeker M."/>
        </authorList>
    </citation>
    <scope>NUCLEOTIDE SEQUENCE [LARGE SCALE GENOMIC DNA]</scope>
    <source>
        <strain evidence="20 21">DSM 27203</strain>
    </source>
</reference>
<keyword evidence="4" id="KW-1003">Cell membrane</keyword>
<dbReference type="InterPro" id="IPR036097">
    <property type="entry name" value="HisK_dim/P_sf"/>
</dbReference>
<dbReference type="PIRSF" id="PIRSF036431">
    <property type="entry name" value="STHK_DctB"/>
    <property type="match status" value="1"/>
</dbReference>
<dbReference type="SUPFAM" id="SSF55874">
    <property type="entry name" value="ATPase domain of HSP90 chaperone/DNA topoisomerase II/histidine kinase"/>
    <property type="match status" value="1"/>
</dbReference>
<evidence type="ECO:0000256" key="9">
    <source>
        <dbReference type="ARBA" id="ARBA00022741"/>
    </source>
</evidence>
<dbReference type="SUPFAM" id="SSF103190">
    <property type="entry name" value="Sensory domain-like"/>
    <property type="match status" value="1"/>
</dbReference>
<dbReference type="AlphaFoldDB" id="A0A840YYD8"/>
<dbReference type="RefSeq" id="WP_184002421.1">
    <property type="nucleotide sequence ID" value="NZ_BAABIF010000013.1"/>
</dbReference>
<dbReference type="InterPro" id="IPR005467">
    <property type="entry name" value="His_kinase_dom"/>
</dbReference>
<comment type="function">
    <text evidence="15">Member of the two-component regulatory system DctB/DctD involved in the transport of C4-dicarboxylates. DctB functions as a membrane-associated protein kinase that phosphorylates DctD in response to environmental signals.</text>
</comment>
<proteinExistence type="predicted"/>
<dbReference type="InterPro" id="IPR004358">
    <property type="entry name" value="Sig_transdc_His_kin-like_C"/>
</dbReference>
<evidence type="ECO:0000313" key="20">
    <source>
        <dbReference type="EMBL" id="MBB5718549.1"/>
    </source>
</evidence>
<dbReference type="PRINTS" id="PR00344">
    <property type="entry name" value="BCTRLSENSOR"/>
</dbReference>
<dbReference type="PANTHER" id="PTHR43065:SF46">
    <property type="entry name" value="C4-DICARBOXYLATE TRANSPORT SENSOR PROTEIN DCTB"/>
    <property type="match status" value="1"/>
</dbReference>
<comment type="caution">
    <text evidence="20">The sequence shown here is derived from an EMBL/GenBank/DDBJ whole genome shotgun (WGS) entry which is preliminary data.</text>
</comment>
<feature type="transmembrane region" description="Helical" evidence="18">
    <location>
        <begin position="280"/>
        <end position="301"/>
    </location>
</feature>
<dbReference type="InterPro" id="IPR036890">
    <property type="entry name" value="HATPase_C_sf"/>
</dbReference>
<dbReference type="Pfam" id="PF02743">
    <property type="entry name" value="dCache_1"/>
    <property type="match status" value="1"/>
</dbReference>
<keyword evidence="9" id="KW-0547">Nucleotide-binding</keyword>
<feature type="coiled-coil region" evidence="17">
    <location>
        <begin position="314"/>
        <end position="362"/>
    </location>
</feature>
<sequence length="578" mass="63173">MIWIATALLLFAVLAILASQWADQRARRETVSAAQQAAMSRAGLLTSELQKFQLLPVVLPEYPDVRAALARPDPKILTRLDDTLGFLAARTDAAAIYLIDRKGKTIAASNWQEQDSFIGQDYSFRPYFRQALRNGSAQLFALGTVSGKPGLYISRRVEQGGKVLGVLVVKVEFDSLEQVWATQSGITAVADEHGVIIITSRPDWRFHSLAPLSSATRQALQRTLQFGQGLVQPLDVNHMKAGEYRIGKADYLASSTSVPLLHARLINFQPAGPDRRAAHALVRMVLAIAFVLFLLVLGLIFRARERRAMQIAARKALEEEVALRTAELRTTNERLRAESQERALADNRYRRAREELAQANRLGSIGQITAGVAHEINQPVAAIRTFAENAGRFLERGADDKARTNLTHIVGLTERIGAITAELRAFARRGTPAIGAVELSEVIDGTLLLIGDRIHAANIRLERIDADAPIQVAADRVRLEQILVNLLQNAIQALERTHEPVIRISSTNAATIVIADNGPGIDPAIARDLFTPFITSKPDGLGLGLGIARDIAREFGGELTTIASPLGGAAFELRLKRV</sequence>
<feature type="domain" description="Histidine kinase" evidence="19">
    <location>
        <begin position="371"/>
        <end position="578"/>
    </location>
</feature>
<keyword evidence="5" id="KW-0997">Cell inner membrane</keyword>
<keyword evidence="11" id="KW-0067">ATP-binding</keyword>
<evidence type="ECO:0000256" key="5">
    <source>
        <dbReference type="ARBA" id="ARBA00022519"/>
    </source>
</evidence>
<evidence type="ECO:0000256" key="7">
    <source>
        <dbReference type="ARBA" id="ARBA00022679"/>
    </source>
</evidence>
<protein>
    <recommendedName>
        <fullName evidence="16">C4-dicarboxylate transport sensor protein DctB</fullName>
        <ecNumber evidence="3">2.7.13.3</ecNumber>
    </recommendedName>
</protein>
<evidence type="ECO:0000313" key="21">
    <source>
        <dbReference type="Proteomes" id="UP000554342"/>
    </source>
</evidence>
<comment type="subcellular location">
    <subcellularLocation>
        <location evidence="2">Cell inner membrane</location>
        <topology evidence="2">Multi-pass membrane protein</topology>
    </subcellularLocation>
</comment>
<evidence type="ECO:0000256" key="18">
    <source>
        <dbReference type="SAM" id="Phobius"/>
    </source>
</evidence>
<evidence type="ECO:0000256" key="16">
    <source>
        <dbReference type="ARBA" id="ARBA00073143"/>
    </source>
</evidence>
<keyword evidence="8 18" id="KW-0812">Transmembrane</keyword>
<evidence type="ECO:0000256" key="17">
    <source>
        <dbReference type="SAM" id="Coils"/>
    </source>
</evidence>
<evidence type="ECO:0000256" key="3">
    <source>
        <dbReference type="ARBA" id="ARBA00012438"/>
    </source>
</evidence>
<organism evidence="20 21">
    <name type="scientific">Stakelama sediminis</name>
    <dbReference type="NCBI Taxonomy" id="463200"/>
    <lineage>
        <taxon>Bacteria</taxon>
        <taxon>Pseudomonadati</taxon>
        <taxon>Pseudomonadota</taxon>
        <taxon>Alphaproteobacteria</taxon>
        <taxon>Sphingomonadales</taxon>
        <taxon>Sphingomonadaceae</taxon>
        <taxon>Stakelama</taxon>
    </lineage>
</organism>
<comment type="catalytic activity">
    <reaction evidence="1">
        <text>ATP + protein L-histidine = ADP + protein N-phospho-L-histidine.</text>
        <dbReference type="EC" id="2.7.13.3"/>
    </reaction>
</comment>
<dbReference type="SUPFAM" id="SSF47384">
    <property type="entry name" value="Homodimeric domain of signal transducing histidine kinase"/>
    <property type="match status" value="1"/>
</dbReference>
<evidence type="ECO:0000256" key="8">
    <source>
        <dbReference type="ARBA" id="ARBA00022692"/>
    </source>
</evidence>
<evidence type="ECO:0000256" key="15">
    <source>
        <dbReference type="ARBA" id="ARBA00059004"/>
    </source>
</evidence>
<dbReference type="InterPro" id="IPR003661">
    <property type="entry name" value="HisK_dim/P_dom"/>
</dbReference>
<evidence type="ECO:0000256" key="13">
    <source>
        <dbReference type="ARBA" id="ARBA00023012"/>
    </source>
</evidence>
<evidence type="ECO:0000256" key="6">
    <source>
        <dbReference type="ARBA" id="ARBA00022553"/>
    </source>
</evidence>
<keyword evidence="14 18" id="KW-0472">Membrane</keyword>
<dbReference type="CDD" id="cd00082">
    <property type="entry name" value="HisKA"/>
    <property type="match status" value="1"/>
</dbReference>
<dbReference type="Gene3D" id="3.30.450.20">
    <property type="entry name" value="PAS domain"/>
    <property type="match status" value="2"/>
</dbReference>
<dbReference type="Proteomes" id="UP000554342">
    <property type="component" value="Unassembled WGS sequence"/>
</dbReference>
<name>A0A840YYD8_9SPHN</name>
<dbReference type="FunFam" id="1.10.287.130:FF:000049">
    <property type="entry name" value="C4-dicarboxylate transport sensor protein DctB"/>
    <property type="match status" value="1"/>
</dbReference>
<dbReference type="InterPro" id="IPR033479">
    <property type="entry name" value="dCache_1"/>
</dbReference>
<evidence type="ECO:0000256" key="14">
    <source>
        <dbReference type="ARBA" id="ARBA00023136"/>
    </source>
</evidence>
<keyword evidence="13" id="KW-0902">Two-component regulatory system</keyword>
<evidence type="ECO:0000256" key="11">
    <source>
        <dbReference type="ARBA" id="ARBA00022840"/>
    </source>
</evidence>
<dbReference type="PANTHER" id="PTHR43065">
    <property type="entry name" value="SENSOR HISTIDINE KINASE"/>
    <property type="match status" value="1"/>
</dbReference>
<dbReference type="GO" id="GO:0005524">
    <property type="term" value="F:ATP binding"/>
    <property type="evidence" value="ECO:0007669"/>
    <property type="project" value="UniProtKB-KW"/>
</dbReference>
<keyword evidence="7 20" id="KW-0808">Transferase</keyword>
<dbReference type="InterPro" id="IPR017055">
    <property type="entry name" value="Sig_transdc_His_kinase_DctB"/>
</dbReference>
<evidence type="ECO:0000256" key="12">
    <source>
        <dbReference type="ARBA" id="ARBA00022989"/>
    </source>
</evidence>
<dbReference type="Gene3D" id="3.30.565.10">
    <property type="entry name" value="Histidine kinase-like ATPase, C-terminal domain"/>
    <property type="match status" value="1"/>
</dbReference>
<dbReference type="SMART" id="SM00388">
    <property type="entry name" value="HisKA"/>
    <property type="match status" value="1"/>
</dbReference>
<dbReference type="Pfam" id="PF00512">
    <property type="entry name" value="HisKA"/>
    <property type="match status" value="1"/>
</dbReference>
<evidence type="ECO:0000256" key="1">
    <source>
        <dbReference type="ARBA" id="ARBA00000085"/>
    </source>
</evidence>
<keyword evidence="17" id="KW-0175">Coiled coil</keyword>
<gene>
    <name evidence="20" type="ORF">FHR23_001472</name>
</gene>
<keyword evidence="21" id="KW-1185">Reference proteome</keyword>
<dbReference type="SMART" id="SM00387">
    <property type="entry name" value="HATPase_c"/>
    <property type="match status" value="1"/>
</dbReference>
<dbReference type="PROSITE" id="PS50109">
    <property type="entry name" value="HIS_KIN"/>
    <property type="match status" value="1"/>
</dbReference>
<dbReference type="Gene3D" id="6.10.250.3020">
    <property type="match status" value="1"/>
</dbReference>
<keyword evidence="10 20" id="KW-0418">Kinase</keyword>
<evidence type="ECO:0000259" key="19">
    <source>
        <dbReference type="PROSITE" id="PS50109"/>
    </source>
</evidence>
<accession>A0A840YYD8</accession>
<dbReference type="GO" id="GO:0005886">
    <property type="term" value="C:plasma membrane"/>
    <property type="evidence" value="ECO:0007669"/>
    <property type="project" value="UniProtKB-SubCell"/>
</dbReference>
<dbReference type="InterPro" id="IPR029151">
    <property type="entry name" value="Sensor-like_sf"/>
</dbReference>
<dbReference type="GO" id="GO:0000155">
    <property type="term" value="F:phosphorelay sensor kinase activity"/>
    <property type="evidence" value="ECO:0007669"/>
    <property type="project" value="InterPro"/>
</dbReference>
<dbReference type="FunFam" id="3.30.450.20:FF:000127">
    <property type="entry name" value="C4-dicarboxylate transport sensor protein"/>
    <property type="match status" value="1"/>
</dbReference>
<evidence type="ECO:0000256" key="4">
    <source>
        <dbReference type="ARBA" id="ARBA00022475"/>
    </source>
</evidence>
<dbReference type="Gene3D" id="1.10.287.130">
    <property type="match status" value="1"/>
</dbReference>
<dbReference type="EC" id="2.7.13.3" evidence="3"/>
<dbReference type="InterPro" id="IPR003594">
    <property type="entry name" value="HATPase_dom"/>
</dbReference>
<keyword evidence="6" id="KW-0597">Phosphoprotein</keyword>
<keyword evidence="12 18" id="KW-1133">Transmembrane helix</keyword>
<evidence type="ECO:0000256" key="2">
    <source>
        <dbReference type="ARBA" id="ARBA00004429"/>
    </source>
</evidence>
<dbReference type="EMBL" id="JACIJI010000002">
    <property type="protein sequence ID" value="MBB5718549.1"/>
    <property type="molecule type" value="Genomic_DNA"/>
</dbReference>
<dbReference type="Pfam" id="PF02518">
    <property type="entry name" value="HATPase_c"/>
    <property type="match status" value="1"/>
</dbReference>